<proteinExistence type="predicted"/>
<reference evidence="1 2" key="1">
    <citation type="submission" date="2024-04" db="EMBL/GenBank/DDBJ databases">
        <authorList>
            <person name="Abashina T."/>
            <person name="Shaikin A."/>
        </authorList>
    </citation>
    <scope>NUCLEOTIDE SEQUENCE [LARGE SCALE GENOMIC DNA]</scope>
    <source>
        <strain evidence="1 2">AAFK</strain>
    </source>
</reference>
<comment type="caution">
    <text evidence="1">The sequence shown here is derived from an EMBL/GenBank/DDBJ whole genome shotgun (WGS) entry which is preliminary data.</text>
</comment>
<accession>A0ABU9D3U1</accession>
<dbReference type="Proteomes" id="UP001446205">
    <property type="component" value="Unassembled WGS sequence"/>
</dbReference>
<gene>
    <name evidence="1" type="ORF">WOB96_00520</name>
</gene>
<evidence type="ECO:0000313" key="1">
    <source>
        <dbReference type="EMBL" id="MEK8088235.1"/>
    </source>
</evidence>
<dbReference type="RefSeq" id="WP_341369301.1">
    <property type="nucleotide sequence ID" value="NZ_JBBPCO010000001.1"/>
</dbReference>
<keyword evidence="2" id="KW-1185">Reference proteome</keyword>
<name>A0ABU9D3U1_9PROT</name>
<protein>
    <recommendedName>
        <fullName evidence="3">DUF1641 domain-containing protein</fullName>
    </recommendedName>
</protein>
<dbReference type="EMBL" id="JBBPCO010000001">
    <property type="protein sequence ID" value="MEK8088235.1"/>
    <property type="molecule type" value="Genomic_DNA"/>
</dbReference>
<sequence length="413" mass="45434">MGNSIVSINGQNSSTDALSPKQWEGLAKVSEWAFHIDSLLTLAKDVLTELPEAVDEDKVIAAFRPKLLALRETAQEALDLLHIDDAAHANERVQEMLRSLKRAQLDVVMPELLDTLSALHESGMLSRVQVLLRASAGLPQGESLQALVDKVGALQAQAPYWIDTVKQLITVVGDQVVALNLPDKVDELQEAADQWLKIAMRVKALAQGDAEDMAGRMNGLLDQADYWSAQLGIVLGTLKDMAPEAMQSLDVATVMEQVKTASAEWLAIAQDGQTLLIGDAPDLAERVRRMLAGVRAAHLDEMLPDLINIAGAVHRSGLLKRANTAITAIQPYMPSDAELQRWIDEGMVLATRYQPQVGIAMNALAQAQDEMKGIENKTGGFMGLMRMIFSKDTQYVLRFLIRFFYNDLKMQKK</sequence>
<evidence type="ECO:0008006" key="3">
    <source>
        <dbReference type="Google" id="ProtNLM"/>
    </source>
</evidence>
<evidence type="ECO:0000313" key="2">
    <source>
        <dbReference type="Proteomes" id="UP001446205"/>
    </source>
</evidence>
<organism evidence="1 2">
    <name type="scientific">Thermithiobacillus plumbiphilus</name>
    <dbReference type="NCBI Taxonomy" id="1729899"/>
    <lineage>
        <taxon>Bacteria</taxon>
        <taxon>Pseudomonadati</taxon>
        <taxon>Pseudomonadota</taxon>
        <taxon>Acidithiobacillia</taxon>
        <taxon>Acidithiobacillales</taxon>
        <taxon>Thermithiobacillaceae</taxon>
        <taxon>Thermithiobacillus</taxon>
    </lineage>
</organism>